<comment type="subcellular location">
    <subcellularLocation>
        <location evidence="1">Membrane</location>
    </subcellularLocation>
</comment>
<sequence length="368" mass="40422">MAGINCINCTYGGVLPHPVALVDDSVKDIISDVSFIGAGSVISLFGIITNILNIVVYLKQGIKDSATVQFLSLSTSDCLFSVLVFMSSLGVLVSRIETFRTILDPVSFTYSIVPVREKAYSVSISIIVLMSLERCFCVAYPFTVKLIFTKSRSILIIICIAAIFVASLIPEYLTKGLAWTYDKRSNRSRLTYWSSTAASDVLKNSILAGVLPVVSGVGTTFCTLYMISAIKASNKFRQSTAPSVRKCSDASTKENKTASKRVTSKETKTNKQTKDARITRTVIVVNIIFILCNLPKCSVFSSSVARMYIPDFSLFTEGKYQNIVAILMTFTFVFEAINGASTFMVYYTFNASFKATVGHILCSYLNDK</sequence>
<dbReference type="Pfam" id="PF00001">
    <property type="entry name" value="7tm_1"/>
    <property type="match status" value="1"/>
</dbReference>
<dbReference type="PANTHER" id="PTHR46641:SF2">
    <property type="entry name" value="FMRFAMIDE RECEPTOR"/>
    <property type="match status" value="1"/>
</dbReference>
<feature type="transmembrane region" description="Helical" evidence="6">
    <location>
        <begin position="35"/>
        <end position="58"/>
    </location>
</feature>
<dbReference type="EMBL" id="CAJHNH020003669">
    <property type="protein sequence ID" value="CAG5129772.1"/>
    <property type="molecule type" value="Genomic_DNA"/>
</dbReference>
<evidence type="ECO:0000313" key="8">
    <source>
        <dbReference type="EMBL" id="CAG5129772.1"/>
    </source>
</evidence>
<dbReference type="Gene3D" id="1.20.1070.10">
    <property type="entry name" value="Rhodopsin 7-helix transmembrane proteins"/>
    <property type="match status" value="1"/>
</dbReference>
<feature type="transmembrane region" description="Helical" evidence="6">
    <location>
        <begin position="70"/>
        <end position="93"/>
    </location>
</feature>
<evidence type="ECO:0000256" key="5">
    <source>
        <dbReference type="SAM" id="MobiDB-lite"/>
    </source>
</evidence>
<reference evidence="8" key="1">
    <citation type="submission" date="2021-04" db="EMBL/GenBank/DDBJ databases">
        <authorList>
            <consortium name="Molecular Ecology Group"/>
        </authorList>
    </citation>
    <scope>NUCLEOTIDE SEQUENCE</scope>
</reference>
<evidence type="ECO:0000256" key="2">
    <source>
        <dbReference type="ARBA" id="ARBA00022692"/>
    </source>
</evidence>
<feature type="transmembrane region" description="Helical" evidence="6">
    <location>
        <begin position="323"/>
        <end position="349"/>
    </location>
</feature>
<accession>A0A8S3ZQY4</accession>
<feature type="transmembrane region" description="Helical" evidence="6">
    <location>
        <begin position="206"/>
        <end position="227"/>
    </location>
</feature>
<keyword evidence="4 6" id="KW-0472">Membrane</keyword>
<feature type="region of interest" description="Disordered" evidence="5">
    <location>
        <begin position="247"/>
        <end position="271"/>
    </location>
</feature>
<evidence type="ECO:0000256" key="3">
    <source>
        <dbReference type="ARBA" id="ARBA00022989"/>
    </source>
</evidence>
<dbReference type="InterPro" id="IPR017452">
    <property type="entry name" value="GPCR_Rhodpsn_7TM"/>
</dbReference>
<protein>
    <recommendedName>
        <fullName evidence="7">G-protein coupled receptors family 1 profile domain-containing protein</fullName>
    </recommendedName>
</protein>
<dbReference type="GO" id="GO:0004930">
    <property type="term" value="F:G protein-coupled receptor activity"/>
    <property type="evidence" value="ECO:0007669"/>
    <property type="project" value="InterPro"/>
</dbReference>
<dbReference type="PANTHER" id="PTHR46641">
    <property type="entry name" value="FMRFAMIDE RECEPTOR-RELATED"/>
    <property type="match status" value="1"/>
</dbReference>
<feature type="domain" description="G-protein coupled receptors family 1 profile" evidence="7">
    <location>
        <begin position="49"/>
        <end position="346"/>
    </location>
</feature>
<organism evidence="8 9">
    <name type="scientific">Candidula unifasciata</name>
    <dbReference type="NCBI Taxonomy" id="100452"/>
    <lineage>
        <taxon>Eukaryota</taxon>
        <taxon>Metazoa</taxon>
        <taxon>Spiralia</taxon>
        <taxon>Lophotrochozoa</taxon>
        <taxon>Mollusca</taxon>
        <taxon>Gastropoda</taxon>
        <taxon>Heterobranchia</taxon>
        <taxon>Euthyneura</taxon>
        <taxon>Panpulmonata</taxon>
        <taxon>Eupulmonata</taxon>
        <taxon>Stylommatophora</taxon>
        <taxon>Helicina</taxon>
        <taxon>Helicoidea</taxon>
        <taxon>Geomitridae</taxon>
        <taxon>Candidula</taxon>
    </lineage>
</organism>
<dbReference type="OrthoDB" id="6158692at2759"/>
<evidence type="ECO:0000259" key="7">
    <source>
        <dbReference type="PROSITE" id="PS50262"/>
    </source>
</evidence>
<name>A0A8S3ZQY4_9EUPU</name>
<dbReference type="GO" id="GO:0016020">
    <property type="term" value="C:membrane"/>
    <property type="evidence" value="ECO:0007669"/>
    <property type="project" value="UniProtKB-SubCell"/>
</dbReference>
<feature type="transmembrane region" description="Helical" evidence="6">
    <location>
        <begin position="154"/>
        <end position="173"/>
    </location>
</feature>
<dbReference type="PROSITE" id="PS00237">
    <property type="entry name" value="G_PROTEIN_RECEP_F1_1"/>
    <property type="match status" value="1"/>
</dbReference>
<dbReference type="AlphaFoldDB" id="A0A8S3ZQY4"/>
<keyword evidence="2 6" id="KW-0812">Transmembrane</keyword>
<gene>
    <name evidence="8" type="ORF">CUNI_LOCUS15330</name>
</gene>
<feature type="transmembrane region" description="Helical" evidence="6">
    <location>
        <begin position="281"/>
        <end position="303"/>
    </location>
</feature>
<evidence type="ECO:0000256" key="1">
    <source>
        <dbReference type="ARBA" id="ARBA00004370"/>
    </source>
</evidence>
<keyword evidence="9" id="KW-1185">Reference proteome</keyword>
<keyword evidence="3 6" id="KW-1133">Transmembrane helix</keyword>
<dbReference type="PROSITE" id="PS50262">
    <property type="entry name" value="G_PROTEIN_RECEP_F1_2"/>
    <property type="match status" value="1"/>
</dbReference>
<dbReference type="InterPro" id="IPR052954">
    <property type="entry name" value="GPCR-Ligand_Int"/>
</dbReference>
<evidence type="ECO:0000313" key="9">
    <source>
        <dbReference type="Proteomes" id="UP000678393"/>
    </source>
</evidence>
<dbReference type="SUPFAM" id="SSF81321">
    <property type="entry name" value="Family A G protein-coupled receptor-like"/>
    <property type="match status" value="1"/>
</dbReference>
<dbReference type="InterPro" id="IPR000276">
    <property type="entry name" value="GPCR_Rhodpsn"/>
</dbReference>
<dbReference type="Proteomes" id="UP000678393">
    <property type="component" value="Unassembled WGS sequence"/>
</dbReference>
<evidence type="ECO:0000256" key="6">
    <source>
        <dbReference type="SAM" id="Phobius"/>
    </source>
</evidence>
<proteinExistence type="predicted"/>
<comment type="caution">
    <text evidence="8">The sequence shown here is derived from an EMBL/GenBank/DDBJ whole genome shotgun (WGS) entry which is preliminary data.</text>
</comment>
<evidence type="ECO:0000256" key="4">
    <source>
        <dbReference type="ARBA" id="ARBA00023136"/>
    </source>
</evidence>